<reference evidence="1 2" key="1">
    <citation type="submission" date="2021-03" db="EMBL/GenBank/DDBJ databases">
        <title>Metabolic Capacity of the Antarctic Cyanobacterium Phormidium pseudopriestleyi that Sustains Oxygenic Photosynthesis in the Presence of Hydrogen Sulfide.</title>
        <authorList>
            <person name="Lumian J.E."/>
            <person name="Jungblut A.D."/>
            <person name="Dillon M.L."/>
            <person name="Hawes I."/>
            <person name="Doran P.T."/>
            <person name="Mackey T.J."/>
            <person name="Dick G.J."/>
            <person name="Grettenberger C.L."/>
            <person name="Sumner D.Y."/>
        </authorList>
    </citation>
    <scope>NUCLEOTIDE SEQUENCE [LARGE SCALE GENOMIC DNA]</scope>
    <source>
        <strain evidence="1 2">FRX01</strain>
    </source>
</reference>
<accession>A0ABS3G135</accession>
<gene>
    <name evidence="1" type="ORF">J0895_25180</name>
</gene>
<keyword evidence="2" id="KW-1185">Reference proteome</keyword>
<dbReference type="EMBL" id="JAFLQW010000673">
    <property type="protein sequence ID" value="MBO0352317.1"/>
    <property type="molecule type" value="Genomic_DNA"/>
</dbReference>
<dbReference type="InterPro" id="IPR009241">
    <property type="entry name" value="HigB-like"/>
</dbReference>
<protein>
    <submittedName>
        <fullName evidence="1">Type II toxin-antitoxin system RelE/ParE family toxin</fullName>
    </submittedName>
</protein>
<evidence type="ECO:0000313" key="1">
    <source>
        <dbReference type="EMBL" id="MBO0352317.1"/>
    </source>
</evidence>
<evidence type="ECO:0000313" key="2">
    <source>
        <dbReference type="Proteomes" id="UP000664844"/>
    </source>
</evidence>
<name>A0ABS3G135_9CYAN</name>
<sequence>MKSVEWIGSSLDDLKKFPKDVQKVMGFALYEAQTGNKPLSAKPLKGFKGAGVLEVVENFDRDTYRAVYTVKFASAVYVLHSFQKKSKQGITTPKQDIKLIERRFNRAEEHYSENYGKQQGE</sequence>
<comment type="caution">
    <text evidence="1">The sequence shown here is derived from an EMBL/GenBank/DDBJ whole genome shotgun (WGS) entry which is preliminary data.</text>
</comment>
<dbReference type="Pfam" id="PF05973">
    <property type="entry name" value="Gp49"/>
    <property type="match status" value="1"/>
</dbReference>
<dbReference type="Proteomes" id="UP000664844">
    <property type="component" value="Unassembled WGS sequence"/>
</dbReference>
<organism evidence="1 2">
    <name type="scientific">Phormidium pseudopriestleyi FRX01</name>
    <dbReference type="NCBI Taxonomy" id="1759528"/>
    <lineage>
        <taxon>Bacteria</taxon>
        <taxon>Bacillati</taxon>
        <taxon>Cyanobacteriota</taxon>
        <taxon>Cyanophyceae</taxon>
        <taxon>Oscillatoriophycideae</taxon>
        <taxon>Oscillatoriales</taxon>
        <taxon>Oscillatoriaceae</taxon>
        <taxon>Phormidium</taxon>
    </lineage>
</organism>
<proteinExistence type="predicted"/>
<dbReference type="RefSeq" id="WP_207090730.1">
    <property type="nucleotide sequence ID" value="NZ_JAFLQW010000673.1"/>
</dbReference>